<proteinExistence type="predicted"/>
<accession>A0A8D9B5U6</accession>
<sequence length="100" mass="11633">MNWIRQMIETSLQHRFQFVHTTPEPLAGDSNPRFLNNTRTGSTCHFTNAYESSEPGYQTWTHFTNASESSEPGYIKPELLDSQLMDRRTLFVRMLHGKVL</sequence>
<name>A0A8D9B5U6_9HEMI</name>
<evidence type="ECO:0000313" key="1">
    <source>
        <dbReference type="EMBL" id="CAG6777721.1"/>
    </source>
</evidence>
<reference evidence="1" key="1">
    <citation type="submission" date="2021-05" db="EMBL/GenBank/DDBJ databases">
        <authorList>
            <person name="Alioto T."/>
            <person name="Alioto T."/>
            <person name="Gomez Garrido J."/>
        </authorList>
    </citation>
    <scope>NUCLEOTIDE SEQUENCE</scope>
</reference>
<protein>
    <submittedName>
        <fullName evidence="1">Uncharacterized protein</fullName>
    </submittedName>
</protein>
<dbReference type="EMBL" id="HBUF01606778">
    <property type="protein sequence ID" value="CAG6777721.1"/>
    <property type="molecule type" value="Transcribed_RNA"/>
</dbReference>
<dbReference type="AlphaFoldDB" id="A0A8D9B5U6"/>
<organism evidence="1">
    <name type="scientific">Cacopsylla melanoneura</name>
    <dbReference type="NCBI Taxonomy" id="428564"/>
    <lineage>
        <taxon>Eukaryota</taxon>
        <taxon>Metazoa</taxon>
        <taxon>Ecdysozoa</taxon>
        <taxon>Arthropoda</taxon>
        <taxon>Hexapoda</taxon>
        <taxon>Insecta</taxon>
        <taxon>Pterygota</taxon>
        <taxon>Neoptera</taxon>
        <taxon>Paraneoptera</taxon>
        <taxon>Hemiptera</taxon>
        <taxon>Sternorrhyncha</taxon>
        <taxon>Psylloidea</taxon>
        <taxon>Psyllidae</taxon>
        <taxon>Psyllinae</taxon>
        <taxon>Cacopsylla</taxon>
    </lineage>
</organism>